<dbReference type="Gene3D" id="3.30.160.60">
    <property type="entry name" value="Classic Zinc Finger"/>
    <property type="match status" value="7"/>
</dbReference>
<dbReference type="AlphaFoldDB" id="A0A7R9KE62"/>
<dbReference type="Pfam" id="PF00096">
    <property type="entry name" value="zf-C2H2"/>
    <property type="match status" value="5"/>
</dbReference>
<dbReference type="EMBL" id="CAJPIZ010000625">
    <property type="protein sequence ID" value="CAG2101900.1"/>
    <property type="molecule type" value="Genomic_DNA"/>
</dbReference>
<evidence type="ECO:0000256" key="3">
    <source>
        <dbReference type="ARBA" id="ARBA00022771"/>
    </source>
</evidence>
<reference evidence="8" key="1">
    <citation type="submission" date="2020-11" db="EMBL/GenBank/DDBJ databases">
        <authorList>
            <person name="Tran Van P."/>
        </authorList>
    </citation>
    <scope>NUCLEOTIDE SEQUENCE</scope>
</reference>
<evidence type="ECO:0000256" key="5">
    <source>
        <dbReference type="PROSITE-ProRule" id="PRU00042"/>
    </source>
</evidence>
<protein>
    <recommendedName>
        <fullName evidence="7">C2H2-type domain-containing protein</fullName>
    </recommendedName>
</protein>
<dbReference type="PANTHER" id="PTHR24381:SF445">
    <property type="entry name" value="GASTRULA ZINC FINGER PROTEIN XLCGF28.1-LIKE-RELATED"/>
    <property type="match status" value="1"/>
</dbReference>
<dbReference type="GO" id="GO:0008270">
    <property type="term" value="F:zinc ion binding"/>
    <property type="evidence" value="ECO:0007669"/>
    <property type="project" value="UniProtKB-KW"/>
</dbReference>
<feature type="domain" description="C2H2-type" evidence="7">
    <location>
        <begin position="542"/>
        <end position="571"/>
    </location>
</feature>
<feature type="domain" description="C2H2-type" evidence="7">
    <location>
        <begin position="388"/>
        <end position="417"/>
    </location>
</feature>
<dbReference type="OrthoDB" id="6365676at2759"/>
<evidence type="ECO:0000256" key="4">
    <source>
        <dbReference type="ARBA" id="ARBA00022833"/>
    </source>
</evidence>
<keyword evidence="2" id="KW-0677">Repeat</keyword>
<feature type="domain" description="C2H2-type" evidence="7">
    <location>
        <begin position="448"/>
        <end position="477"/>
    </location>
</feature>
<dbReference type="FunFam" id="3.30.160.60:FF:000125">
    <property type="entry name" value="Putative zinc finger protein 143"/>
    <property type="match status" value="1"/>
</dbReference>
<feature type="compositionally biased region" description="Basic and acidic residues" evidence="6">
    <location>
        <begin position="141"/>
        <end position="151"/>
    </location>
</feature>
<dbReference type="GO" id="GO:0000981">
    <property type="term" value="F:DNA-binding transcription factor activity, RNA polymerase II-specific"/>
    <property type="evidence" value="ECO:0007669"/>
    <property type="project" value="TreeGrafter"/>
</dbReference>
<dbReference type="GO" id="GO:0000977">
    <property type="term" value="F:RNA polymerase II transcription regulatory region sequence-specific DNA binding"/>
    <property type="evidence" value="ECO:0007669"/>
    <property type="project" value="TreeGrafter"/>
</dbReference>
<keyword evidence="9" id="KW-1185">Reference proteome</keyword>
<sequence>MIAFYHNPNLRDHSGLYKYGVRVQLVTGHPSGTMCLANVALWPITLFNFAILVAEFLGERVLMGDRPPPPSLKGAMSDRFLQRQHAPTITQWCEDNQHFRTLSQRSDQLNDRKISSDIIEIMFGTNVRLKRSSNNQQLKPISDDTNYKSEDMNEDTTEDTNDLILRPNVSEVLKDNCVEPMNGLNIEKHTLVNNTSNPLISHSSPQEMVNEEIIDISNEDSMEDSMQPKLLTEFLPQSVRRSDRQRDKSNPLTTHALICPPNAGQKTFNLMILSPPITQSLPQLIVTQPVNTKRLIPRIAKPRIPRIHSNTNRVIANKAVIESTREELIEKIKSSYSLGCALDINERKKFYDLNTKTYICPINECHKSGQKDVWFWKHLKTTHSNKRHVCDSEGCGKGFKTNEHLKQHSFTHKAIKSFKCHYNGCEYRGVSRKHLTEHMKKHSTDRVFKCDISGCGKTFTTSTGLWAHRRTHQTEPMYKCGIDDCSDMFYTASQRTKHQVMVHNRRPYNYKRKKHRCQWPGCDWMGTDMSVHQRIHTGDKPFACVWPDCGKRFTAKHKLREHMNIHNNVKPFACHWPGCQYTSASNPNWSGRHVTRHKTIHTGELPFACDWPECGKRFRVKDFLQQHMNVHNCVKPYACHWPGCTYSAASNPNLFNHVKRFHTKKCGADGCADMFYNEHQRYRHQVDVHNRTPRVHIKRKHRCQWPGCDYYGPKAIEHQRVHTGERPHGCHWPDCGKRFVTKYQLKEHMNIHNNVKPFACQWPGCQYSAANSANVSKHFMNALEFFE</sequence>
<feature type="domain" description="C2H2-type" evidence="7">
    <location>
        <begin position="478"/>
        <end position="508"/>
    </location>
</feature>
<evidence type="ECO:0000256" key="6">
    <source>
        <dbReference type="SAM" id="MobiDB-lite"/>
    </source>
</evidence>
<accession>A0A7R9KE62</accession>
<dbReference type="InterPro" id="IPR036236">
    <property type="entry name" value="Znf_C2H2_sf"/>
</dbReference>
<dbReference type="Proteomes" id="UP000759131">
    <property type="component" value="Unassembled WGS sequence"/>
</dbReference>
<dbReference type="FunFam" id="3.30.160.60:FF:000100">
    <property type="entry name" value="Zinc finger 45-like"/>
    <property type="match status" value="1"/>
</dbReference>
<evidence type="ECO:0000313" key="8">
    <source>
        <dbReference type="EMBL" id="CAD7621470.1"/>
    </source>
</evidence>
<dbReference type="FunFam" id="3.30.160.60:FF:002343">
    <property type="entry name" value="Zinc finger protein 33A"/>
    <property type="match status" value="2"/>
</dbReference>
<name>A0A7R9KE62_9ACAR</name>
<feature type="domain" description="C2H2-type" evidence="7">
    <location>
        <begin position="358"/>
        <end position="388"/>
    </location>
</feature>
<dbReference type="GO" id="GO:0005634">
    <property type="term" value="C:nucleus"/>
    <property type="evidence" value="ECO:0007669"/>
    <property type="project" value="TreeGrafter"/>
</dbReference>
<keyword evidence="1" id="KW-0479">Metal-binding</keyword>
<dbReference type="EMBL" id="OC855200">
    <property type="protein sequence ID" value="CAD7621470.1"/>
    <property type="molecule type" value="Genomic_DNA"/>
</dbReference>
<keyword evidence="3 5" id="KW-0863">Zinc-finger</keyword>
<dbReference type="SMART" id="SM00355">
    <property type="entry name" value="ZnF_C2H2"/>
    <property type="match status" value="14"/>
</dbReference>
<keyword evidence="4" id="KW-0862">Zinc</keyword>
<organism evidence="8">
    <name type="scientific">Medioppia subpectinata</name>
    <dbReference type="NCBI Taxonomy" id="1979941"/>
    <lineage>
        <taxon>Eukaryota</taxon>
        <taxon>Metazoa</taxon>
        <taxon>Ecdysozoa</taxon>
        <taxon>Arthropoda</taxon>
        <taxon>Chelicerata</taxon>
        <taxon>Arachnida</taxon>
        <taxon>Acari</taxon>
        <taxon>Acariformes</taxon>
        <taxon>Sarcoptiformes</taxon>
        <taxon>Oribatida</taxon>
        <taxon>Brachypylina</taxon>
        <taxon>Oppioidea</taxon>
        <taxon>Oppiidae</taxon>
        <taxon>Medioppia</taxon>
    </lineage>
</organism>
<evidence type="ECO:0000256" key="2">
    <source>
        <dbReference type="ARBA" id="ARBA00022737"/>
    </source>
</evidence>
<evidence type="ECO:0000259" key="7">
    <source>
        <dbReference type="PROSITE" id="PS50157"/>
    </source>
</evidence>
<dbReference type="PROSITE" id="PS00028">
    <property type="entry name" value="ZINC_FINGER_C2H2_1"/>
    <property type="match status" value="7"/>
</dbReference>
<feature type="region of interest" description="Disordered" evidence="6">
    <location>
        <begin position="135"/>
        <end position="158"/>
    </location>
</feature>
<evidence type="ECO:0000313" key="9">
    <source>
        <dbReference type="Proteomes" id="UP000759131"/>
    </source>
</evidence>
<proteinExistence type="predicted"/>
<feature type="domain" description="C2H2-type" evidence="7">
    <location>
        <begin position="607"/>
        <end position="636"/>
    </location>
</feature>
<dbReference type="SUPFAM" id="SSF57667">
    <property type="entry name" value="beta-beta-alpha zinc fingers"/>
    <property type="match status" value="5"/>
</dbReference>
<dbReference type="PROSITE" id="PS50157">
    <property type="entry name" value="ZINC_FINGER_C2H2_2"/>
    <property type="match status" value="8"/>
</dbReference>
<evidence type="ECO:0000256" key="1">
    <source>
        <dbReference type="ARBA" id="ARBA00022723"/>
    </source>
</evidence>
<feature type="domain" description="C2H2-type" evidence="7">
    <location>
        <begin position="728"/>
        <end position="757"/>
    </location>
</feature>
<dbReference type="PANTHER" id="PTHR24381">
    <property type="entry name" value="ZINC FINGER PROTEIN"/>
    <property type="match status" value="1"/>
</dbReference>
<dbReference type="InterPro" id="IPR013087">
    <property type="entry name" value="Znf_C2H2_type"/>
</dbReference>
<feature type="domain" description="C2H2-type" evidence="7">
    <location>
        <begin position="418"/>
        <end position="447"/>
    </location>
</feature>
<gene>
    <name evidence="8" type="ORF">OSB1V03_LOCUS1941</name>
</gene>